<feature type="region of interest" description="Disordered" evidence="6">
    <location>
        <begin position="54"/>
        <end position="114"/>
    </location>
</feature>
<dbReference type="Pfam" id="PF00642">
    <property type="entry name" value="zf-CCCH"/>
    <property type="match status" value="2"/>
</dbReference>
<reference evidence="9" key="1">
    <citation type="submission" date="2016-10" db="EMBL/GenBank/DDBJ databases">
        <authorList>
            <person name="Jeantristanb JTB J.-T."/>
            <person name="Ricardo R."/>
        </authorList>
    </citation>
    <scope>NUCLEOTIDE SEQUENCE [LARGE SCALE GENOMIC DNA]</scope>
</reference>
<feature type="domain" description="C3H1-type" evidence="7">
    <location>
        <begin position="575"/>
        <end position="603"/>
    </location>
</feature>
<keyword evidence="3 5" id="KW-0863">Zinc-finger</keyword>
<dbReference type="Proteomes" id="UP000249723">
    <property type="component" value="Unassembled WGS sequence"/>
</dbReference>
<feature type="region of interest" description="Disordered" evidence="6">
    <location>
        <begin position="646"/>
        <end position="693"/>
    </location>
</feature>
<proteinExistence type="predicted"/>
<evidence type="ECO:0000256" key="3">
    <source>
        <dbReference type="ARBA" id="ARBA00022771"/>
    </source>
</evidence>
<dbReference type="GO" id="GO:0003729">
    <property type="term" value="F:mRNA binding"/>
    <property type="evidence" value="ECO:0007669"/>
    <property type="project" value="InterPro"/>
</dbReference>
<feature type="region of interest" description="Disordered" evidence="6">
    <location>
        <begin position="432"/>
        <end position="461"/>
    </location>
</feature>
<feature type="zinc finger region" description="C3H1-type" evidence="5">
    <location>
        <begin position="613"/>
        <end position="641"/>
    </location>
</feature>
<feature type="region of interest" description="Disordered" evidence="6">
    <location>
        <begin position="126"/>
        <end position="153"/>
    </location>
</feature>
<gene>
    <name evidence="8" type="ORF">BZ3500_MVSOF-1268-A1-R1_CHR8-1G09791</name>
</gene>
<dbReference type="PROSITE" id="PS50103">
    <property type="entry name" value="ZF_C3H1"/>
    <property type="match status" value="2"/>
</dbReference>
<feature type="compositionally biased region" description="Low complexity" evidence="6">
    <location>
        <begin position="651"/>
        <end position="665"/>
    </location>
</feature>
<dbReference type="Gene3D" id="4.10.1000.10">
    <property type="entry name" value="Zinc finger, CCCH-type"/>
    <property type="match status" value="2"/>
</dbReference>
<feature type="compositionally biased region" description="Low complexity" evidence="6">
    <location>
        <begin position="365"/>
        <end position="377"/>
    </location>
</feature>
<accession>A0A2X0KVB6</accession>
<feature type="domain" description="C3H1-type" evidence="7">
    <location>
        <begin position="613"/>
        <end position="641"/>
    </location>
</feature>
<dbReference type="AlphaFoldDB" id="A0A2X0KVB6"/>
<feature type="region of interest" description="Disordered" evidence="6">
    <location>
        <begin position="311"/>
        <end position="400"/>
    </location>
</feature>
<dbReference type="OrthoDB" id="410307at2759"/>
<dbReference type="PANTHER" id="PTHR12547:SF18">
    <property type="entry name" value="PROTEIN TIS11"/>
    <property type="match status" value="1"/>
</dbReference>
<name>A0A2X0KVB6_9BASI</name>
<dbReference type="EMBL" id="FMWP01000087">
    <property type="protein sequence ID" value="SCZ95776.1"/>
    <property type="molecule type" value="Genomic_DNA"/>
</dbReference>
<feature type="region of interest" description="Disordered" evidence="6">
    <location>
        <begin position="22"/>
        <end position="41"/>
    </location>
</feature>
<dbReference type="STRING" id="289078.A0A2X0KVB6"/>
<feature type="compositionally biased region" description="Basic and acidic residues" evidence="6">
    <location>
        <begin position="805"/>
        <end position="818"/>
    </location>
</feature>
<evidence type="ECO:0000259" key="7">
    <source>
        <dbReference type="PROSITE" id="PS50103"/>
    </source>
</evidence>
<dbReference type="GO" id="GO:0008270">
    <property type="term" value="F:zinc ion binding"/>
    <property type="evidence" value="ECO:0007669"/>
    <property type="project" value="UniProtKB-KW"/>
</dbReference>
<organism evidence="8 9">
    <name type="scientific">Microbotryum saponariae</name>
    <dbReference type="NCBI Taxonomy" id="289078"/>
    <lineage>
        <taxon>Eukaryota</taxon>
        <taxon>Fungi</taxon>
        <taxon>Dikarya</taxon>
        <taxon>Basidiomycota</taxon>
        <taxon>Pucciniomycotina</taxon>
        <taxon>Microbotryomycetes</taxon>
        <taxon>Microbotryales</taxon>
        <taxon>Microbotryaceae</taxon>
        <taxon>Microbotryum</taxon>
    </lineage>
</organism>
<evidence type="ECO:0000256" key="5">
    <source>
        <dbReference type="PROSITE-ProRule" id="PRU00723"/>
    </source>
</evidence>
<dbReference type="PANTHER" id="PTHR12547">
    <property type="entry name" value="CCCH ZINC FINGER/TIS11-RELATED"/>
    <property type="match status" value="1"/>
</dbReference>
<feature type="compositionally biased region" description="Low complexity" evidence="6">
    <location>
        <begin position="791"/>
        <end position="800"/>
    </location>
</feature>
<feature type="zinc finger region" description="C3H1-type" evidence="5">
    <location>
        <begin position="575"/>
        <end position="603"/>
    </location>
</feature>
<keyword evidence="2" id="KW-0677">Repeat</keyword>
<evidence type="ECO:0000256" key="1">
    <source>
        <dbReference type="ARBA" id="ARBA00022723"/>
    </source>
</evidence>
<evidence type="ECO:0000313" key="8">
    <source>
        <dbReference type="EMBL" id="SCZ95776.1"/>
    </source>
</evidence>
<dbReference type="SUPFAM" id="SSF90229">
    <property type="entry name" value="CCCH zinc finger"/>
    <property type="match status" value="2"/>
</dbReference>
<evidence type="ECO:0000256" key="2">
    <source>
        <dbReference type="ARBA" id="ARBA00022737"/>
    </source>
</evidence>
<dbReference type="FunFam" id="4.10.1000.10:FF:000001">
    <property type="entry name" value="zinc finger CCCH domain-containing protein 15-like"/>
    <property type="match status" value="1"/>
</dbReference>
<dbReference type="InterPro" id="IPR000571">
    <property type="entry name" value="Znf_CCCH"/>
</dbReference>
<dbReference type="InterPro" id="IPR045877">
    <property type="entry name" value="ZFP36-like"/>
</dbReference>
<feature type="region of interest" description="Disordered" evidence="6">
    <location>
        <begin position="732"/>
        <end position="835"/>
    </location>
</feature>
<dbReference type="SMART" id="SM00356">
    <property type="entry name" value="ZnF_C3H1"/>
    <property type="match status" value="2"/>
</dbReference>
<dbReference type="InterPro" id="IPR036855">
    <property type="entry name" value="Znf_CCCH_sf"/>
</dbReference>
<keyword evidence="4 5" id="KW-0862">Zinc</keyword>
<keyword evidence="9" id="KW-1185">Reference proteome</keyword>
<evidence type="ECO:0000256" key="6">
    <source>
        <dbReference type="SAM" id="MobiDB-lite"/>
    </source>
</evidence>
<evidence type="ECO:0000256" key="4">
    <source>
        <dbReference type="ARBA" id="ARBA00022833"/>
    </source>
</evidence>
<feature type="compositionally biased region" description="Basic and acidic residues" evidence="6">
    <location>
        <begin position="675"/>
        <end position="684"/>
    </location>
</feature>
<feature type="region of interest" description="Disordered" evidence="6">
    <location>
        <begin position="911"/>
        <end position="930"/>
    </location>
</feature>
<protein>
    <submittedName>
        <fullName evidence="8">BZ3500_MvSof-1268-A1-R1_Chr8-1g09791 protein</fullName>
    </submittedName>
</protein>
<evidence type="ECO:0000313" key="9">
    <source>
        <dbReference type="Proteomes" id="UP000249723"/>
    </source>
</evidence>
<keyword evidence="1 5" id="KW-0479">Metal-binding</keyword>
<sequence length="930" mass="99247">MALLIPGAPLLMLPSLHPHLSVLEPGPGPTSPQSCSTAEQHLPAEATEALVAAEDVMASAEETDEPQRASSAGSSPSSEKEGCTPTGLDRSPQLVDESGSDDHKPHPLEDDDLDLSLASIPSLDYLSLDDDNDDGDPHGDHRSGHSSTSSCRSNVTLFSPSFASSDEFAHSNDSPFGITHSRLAPTARPFVFAPKAHHSEADGAGKEQALRDRAALVPTAPAASTIPGAFEPKQPRQSLAPLNVELSTHPLTLQSVDLRSKADLDGVEQWRKLTAADPKASTWSFDEVGHLTSEGARYNIADEILRLQSQADQESSTLERAADMTCHSPSHKLQSGPWPNETVWPESSSSNSFDRPAAFPTFPRGLSPLSSNSGASSRRPHNSTPDDGLSNLPRPIRTRNSSLESSKYAYIKPGVFREASTYVAHPDSEFERLRGESHGPGGTTQPLASPETTPAPPPTRARARSMLASSSELAMHDALYLETRNTFIRQALINKGLPATLANQEAMISLFDQAMRCESPSSLLSDLKEPPGVSPFEPFSEHRRASVDVVASHSARAPLNDGLGGPHSGNRKHGLYKTELCRGWEEKGSCRYGSKCQFAHGVEDLRYLNRHPKFKSEVCRTFWLHGSCPYGRRCCFIHTTVPPESSLHKQSSVTSPSSCPSPSGSFHGNDSIPSDLRDSSKQEARTGNSVPSIASLGFGPALSSYLAPSVTTSVPLPTPNIKRVDHDTGAMWSELGHDSTGVSSLGSRLGGHSKHSSEPISSVGLGLRTPNPTEVPPTFQSPPRSRLQRLASFPSSAFSSVARTQSDDIPGRPTEHPARSNGYSSPKDLLHSRQGSVSSVASFNSSCSGSSSTSFASLAQNRSLRNASLPRTKSFGSLDLFPQEVNGLSLQRVGSSWLGGAGLSTKVRTLSSNGATGGDRVQARALDWDG</sequence>